<feature type="region of interest" description="Disordered" evidence="1">
    <location>
        <begin position="92"/>
        <end position="135"/>
    </location>
</feature>
<feature type="transmembrane region" description="Helical" evidence="2">
    <location>
        <begin position="138"/>
        <end position="159"/>
    </location>
</feature>
<dbReference type="OrthoDB" id="2530433at2759"/>
<keyword evidence="2" id="KW-0472">Membrane</keyword>
<feature type="compositionally biased region" description="Low complexity" evidence="1">
    <location>
        <begin position="883"/>
        <end position="900"/>
    </location>
</feature>
<feature type="compositionally biased region" description="Low complexity" evidence="1">
    <location>
        <begin position="300"/>
        <end position="333"/>
    </location>
</feature>
<reference evidence="3 4" key="1">
    <citation type="journal article" date="2018" name="Elife">
        <title>Functional genomics of lipid metabolism in the oleaginous yeast Rhodosporidium toruloides.</title>
        <authorList>
            <person name="Coradetti S.T."/>
            <person name="Pinel D."/>
            <person name="Geiselman G."/>
            <person name="Ito M."/>
            <person name="Mondo S."/>
            <person name="Reilly M.C."/>
            <person name="Cheng Y.F."/>
            <person name="Bauer S."/>
            <person name="Grigoriev I."/>
            <person name="Gladden J.M."/>
            <person name="Simmons B.A."/>
            <person name="Brem R."/>
            <person name="Arkin A.P."/>
            <person name="Skerker J.M."/>
        </authorList>
    </citation>
    <scope>NUCLEOTIDE SEQUENCE [LARGE SCALE GENOMIC DNA]</scope>
    <source>
        <strain evidence="3 4">NBRC 0880</strain>
    </source>
</reference>
<feature type="region of interest" description="Disordered" evidence="1">
    <location>
        <begin position="232"/>
        <end position="374"/>
    </location>
</feature>
<feature type="compositionally biased region" description="Low complexity" evidence="1">
    <location>
        <begin position="247"/>
        <end position="257"/>
    </location>
</feature>
<evidence type="ECO:0000256" key="1">
    <source>
        <dbReference type="SAM" id="MobiDB-lite"/>
    </source>
</evidence>
<evidence type="ECO:0000256" key="2">
    <source>
        <dbReference type="SAM" id="Phobius"/>
    </source>
</evidence>
<feature type="compositionally biased region" description="Low complexity" evidence="1">
    <location>
        <begin position="914"/>
        <end position="929"/>
    </location>
</feature>
<keyword evidence="2" id="KW-0812">Transmembrane</keyword>
<organism evidence="3 4">
    <name type="scientific">Rhodotorula toruloides</name>
    <name type="common">Yeast</name>
    <name type="synonym">Rhodosporidium toruloides</name>
    <dbReference type="NCBI Taxonomy" id="5286"/>
    <lineage>
        <taxon>Eukaryota</taxon>
        <taxon>Fungi</taxon>
        <taxon>Dikarya</taxon>
        <taxon>Basidiomycota</taxon>
        <taxon>Pucciniomycotina</taxon>
        <taxon>Microbotryomycetes</taxon>
        <taxon>Sporidiobolales</taxon>
        <taxon>Sporidiobolaceae</taxon>
        <taxon>Rhodotorula</taxon>
    </lineage>
</organism>
<feature type="compositionally biased region" description="Low complexity" evidence="1">
    <location>
        <begin position="580"/>
        <end position="589"/>
    </location>
</feature>
<feature type="compositionally biased region" description="Low complexity" evidence="1">
    <location>
        <begin position="434"/>
        <end position="460"/>
    </location>
</feature>
<feature type="compositionally biased region" description="Pro residues" evidence="1">
    <location>
        <begin position="633"/>
        <end position="644"/>
    </location>
</feature>
<feature type="compositionally biased region" description="Basic and acidic residues" evidence="1">
    <location>
        <begin position="540"/>
        <end position="569"/>
    </location>
</feature>
<protein>
    <submittedName>
        <fullName evidence="3">Uncharacterized protein</fullName>
    </submittedName>
</protein>
<feature type="compositionally biased region" description="Low complexity" evidence="1">
    <location>
        <begin position="1010"/>
        <end position="1020"/>
    </location>
</feature>
<feature type="region of interest" description="Disordered" evidence="1">
    <location>
        <begin position="424"/>
        <end position="703"/>
    </location>
</feature>
<feature type="compositionally biased region" description="Low complexity" evidence="1">
    <location>
        <begin position="480"/>
        <end position="495"/>
    </location>
</feature>
<feature type="compositionally biased region" description="Low complexity" evidence="1">
    <location>
        <begin position="180"/>
        <end position="195"/>
    </location>
</feature>
<sequence>MSSESSVLPRLREVQAGWRTVLPPSPCNSLGRLGGHISRVQRDFERGGVGLQGLLHSLERRASLPLLAMGFVHFAVVIVALARRVIEAGTSKMDGSASASGTPAPNIPPATQVVPSIGLDGKPTSRPSPSTDNGGNHFPTAAAVLVGIAAGIAGIVLLYKIYVWISRRRRDPSDDDDLPTSDGRGLSGGPSPLMGGFATLPSSMSVAFNGGGIDSTGKRSMSGLGGFNSARSRQASWGGESWGGFGEKSPNGSGEFSPSPPFSGTLLDSPGSANASRASLSGFPTSPSGRNSFGGPPTMPRRSFYSSSASGSQLLPASRTFSSVSPPNGVSPGAHVFPSGNRLSGAPHNPLSRIEVVPPSPLAPPPGSVVATDKSTLDFAPSSGIGKSSDGAPEDWVEAVAAVGGEGEAEERLYPVFDGSYAHPTTFGAPQQHSFPPSIPSSSAASVRTSTSSAPRSSTSILRPRQSNSNLRSPFVPATSANSSDSNISASSSQSGIPPPVPSTARHPPALSISTSSLPSAGSGSPVSRVQGEVQAEPKSPLERLQMRVERERKGLSFEGEAGKGRGRYDFGNSLKMYNGGATAATATGPPQKGTSSLRERVGANSPRFVDGLPHPAASQPFFDPVSTSPQRPRAPPLPVPSSPPQTSSAPYSTQIINGHPATVFEPSIPAPINSHRSDSPEVYSPRTQQQLQPDFGLPSTSLKPLQTSMAMASTSGTSTAYFSPTLPNATPRPHSPQQDSGLPPSYFYPPGSNVGGLPYLPLQDATTHGYSSGLGTSTTTSRVRYNTHPAGSSGPAAMQGPISPRTSTYSPLVPPAFREHRSRLSPFSSPAPSPPNGMSPSASPPASTSPLPATRKLRSPPPERADDSDDAGSSQMWSPATTDSSTISSVSSGSSLLSDHSGRIHPRREDSESSTSSLLSSPESDATSVAPDSPSFVPGQGPTKGPMNRPNSALEFSNFLDRYRFHLGSSTTSSNTSSLGLSGSSSPTTDFFNFTSAAVPIPGTMTPTSSSDAGSGSNSPTPKHLSPLAVAVAAAATSPGVVTPTMTSHQMVS</sequence>
<feature type="transmembrane region" description="Helical" evidence="2">
    <location>
        <begin position="64"/>
        <end position="86"/>
    </location>
</feature>
<feature type="compositionally biased region" description="Low complexity" evidence="1">
    <location>
        <begin position="839"/>
        <end position="854"/>
    </location>
</feature>
<name>A0A2T0A694_RHOTO</name>
<evidence type="ECO:0000313" key="4">
    <source>
        <dbReference type="Proteomes" id="UP000239560"/>
    </source>
</evidence>
<feature type="region of interest" description="Disordered" evidence="1">
    <location>
        <begin position="717"/>
        <end position="954"/>
    </location>
</feature>
<feature type="compositionally biased region" description="Polar residues" evidence="1">
    <location>
        <begin position="872"/>
        <end position="882"/>
    </location>
</feature>
<feature type="compositionally biased region" description="Polar residues" evidence="1">
    <location>
        <begin position="125"/>
        <end position="134"/>
    </location>
</feature>
<dbReference type="EMBL" id="LCTV02000007">
    <property type="protein sequence ID" value="PRQ73538.1"/>
    <property type="molecule type" value="Genomic_DNA"/>
</dbReference>
<accession>A0A2T0A694</accession>
<evidence type="ECO:0000313" key="3">
    <source>
        <dbReference type="EMBL" id="PRQ73538.1"/>
    </source>
</evidence>
<proteinExistence type="predicted"/>
<feature type="compositionally biased region" description="Polar residues" evidence="1">
    <location>
        <begin position="271"/>
        <end position="291"/>
    </location>
</feature>
<keyword evidence="2" id="KW-1133">Transmembrane helix</keyword>
<feature type="compositionally biased region" description="Pro residues" evidence="1">
    <location>
        <begin position="358"/>
        <end position="367"/>
    </location>
</feature>
<feature type="region of interest" description="Disordered" evidence="1">
    <location>
        <begin position="1004"/>
        <end position="1025"/>
    </location>
</feature>
<feature type="compositionally biased region" description="Low complexity" evidence="1">
    <location>
        <begin position="767"/>
        <end position="782"/>
    </location>
</feature>
<feature type="region of interest" description="Disordered" evidence="1">
    <location>
        <begin position="170"/>
        <end position="195"/>
    </location>
</feature>
<dbReference type="Proteomes" id="UP000239560">
    <property type="component" value="Unassembled WGS sequence"/>
</dbReference>
<feature type="compositionally biased region" description="Polar residues" evidence="1">
    <location>
        <begin position="686"/>
        <end position="703"/>
    </location>
</feature>
<comment type="caution">
    <text evidence="3">The sequence shown here is derived from an EMBL/GenBank/DDBJ whole genome shotgun (WGS) entry which is preliminary data.</text>
</comment>
<dbReference type="AlphaFoldDB" id="A0A2T0A694"/>
<gene>
    <name evidence="3" type="ORF">AAT19DRAFT_15105</name>
</gene>
<feature type="compositionally biased region" description="Low complexity" evidence="1">
    <location>
        <begin position="508"/>
        <end position="528"/>
    </location>
</feature>